<evidence type="ECO:0000313" key="2">
    <source>
        <dbReference type="Proteomes" id="UP000221165"/>
    </source>
</evidence>
<dbReference type="EMBL" id="MIGC01005031">
    <property type="protein sequence ID" value="PHJ17384.1"/>
    <property type="molecule type" value="Genomic_DNA"/>
</dbReference>
<organism evidence="1 2">
    <name type="scientific">Cystoisospora suis</name>
    <dbReference type="NCBI Taxonomy" id="483139"/>
    <lineage>
        <taxon>Eukaryota</taxon>
        <taxon>Sar</taxon>
        <taxon>Alveolata</taxon>
        <taxon>Apicomplexa</taxon>
        <taxon>Conoidasida</taxon>
        <taxon>Coccidia</taxon>
        <taxon>Eucoccidiorida</taxon>
        <taxon>Eimeriorina</taxon>
        <taxon>Sarcocystidae</taxon>
        <taxon>Cystoisospora</taxon>
    </lineage>
</organism>
<dbReference type="Proteomes" id="UP000221165">
    <property type="component" value="Unassembled WGS sequence"/>
</dbReference>
<gene>
    <name evidence="1" type="ORF">CSUI_008794</name>
</gene>
<protein>
    <submittedName>
        <fullName evidence="1">Uncharacterized protein</fullName>
    </submittedName>
</protein>
<sequence>MQGHGPGALALARSRAVHPRSHDCGMRAPAFFFPSVSCQSPYPHLIHGSFRVWDHFGNACVRDDFCSVWSTRSRFTVFPLQPRGRCV</sequence>
<proteinExistence type="predicted"/>
<dbReference type="RefSeq" id="XP_067919105.1">
    <property type="nucleotide sequence ID" value="XM_068068919.1"/>
</dbReference>
<name>A0A2C6KLS8_9APIC</name>
<accession>A0A2C6KLS8</accession>
<dbReference type="GeneID" id="94432130"/>
<dbReference type="AlphaFoldDB" id="A0A2C6KLS8"/>
<keyword evidence="2" id="KW-1185">Reference proteome</keyword>
<dbReference type="VEuPathDB" id="ToxoDB:CSUI_008794"/>
<reference evidence="1 2" key="1">
    <citation type="journal article" date="2017" name="Int. J. Parasitol.">
        <title>The genome of the protozoan parasite Cystoisospora suis and a reverse vaccinology approach to identify vaccine candidates.</title>
        <authorList>
            <person name="Palmieri N."/>
            <person name="Shrestha A."/>
            <person name="Ruttkowski B."/>
            <person name="Beck T."/>
            <person name="Vogl C."/>
            <person name="Tomley F."/>
            <person name="Blake D.P."/>
            <person name="Joachim A."/>
        </authorList>
    </citation>
    <scope>NUCLEOTIDE SEQUENCE [LARGE SCALE GENOMIC DNA]</scope>
    <source>
        <strain evidence="1 2">Wien I</strain>
    </source>
</reference>
<evidence type="ECO:0000313" key="1">
    <source>
        <dbReference type="EMBL" id="PHJ17384.1"/>
    </source>
</evidence>
<comment type="caution">
    <text evidence="1">The sequence shown here is derived from an EMBL/GenBank/DDBJ whole genome shotgun (WGS) entry which is preliminary data.</text>
</comment>